<dbReference type="InterPro" id="IPR050700">
    <property type="entry name" value="YIM1/Zinc_Alcohol_DH_Fams"/>
</dbReference>
<dbReference type="InterPro" id="IPR011032">
    <property type="entry name" value="GroES-like_sf"/>
</dbReference>
<dbReference type="STRING" id="1093900.A0A507BDN0"/>
<name>A0A507BDN0_9PEZI</name>
<accession>A0A507BDN0</accession>
<comment type="caution">
    <text evidence="2">The sequence shown here is derived from an EMBL/GenBank/DDBJ whole genome shotgun (WGS) entry which is preliminary data.</text>
</comment>
<dbReference type="Proteomes" id="UP000319257">
    <property type="component" value="Unassembled WGS sequence"/>
</dbReference>
<dbReference type="Gene3D" id="3.90.180.10">
    <property type="entry name" value="Medium-chain alcohol dehydrogenases, catalytic domain"/>
    <property type="match status" value="1"/>
</dbReference>
<dbReference type="GeneID" id="41970823"/>
<dbReference type="SUPFAM" id="SSF50129">
    <property type="entry name" value="GroES-like"/>
    <property type="match status" value="1"/>
</dbReference>
<evidence type="ECO:0000313" key="2">
    <source>
        <dbReference type="EMBL" id="TPX16814.1"/>
    </source>
</evidence>
<keyword evidence="3" id="KW-1185">Reference proteome</keyword>
<dbReference type="RefSeq" id="XP_030998525.1">
    <property type="nucleotide sequence ID" value="XM_031137669.1"/>
</dbReference>
<organism evidence="2 3">
    <name type="scientific">Thyridium curvatum</name>
    <dbReference type="NCBI Taxonomy" id="1093900"/>
    <lineage>
        <taxon>Eukaryota</taxon>
        <taxon>Fungi</taxon>
        <taxon>Dikarya</taxon>
        <taxon>Ascomycota</taxon>
        <taxon>Pezizomycotina</taxon>
        <taxon>Sordariomycetes</taxon>
        <taxon>Sordariomycetidae</taxon>
        <taxon>Thyridiales</taxon>
        <taxon>Thyridiaceae</taxon>
        <taxon>Thyridium</taxon>
    </lineage>
</organism>
<dbReference type="InParanoid" id="A0A507BDN0"/>
<dbReference type="Pfam" id="PF13602">
    <property type="entry name" value="ADH_zinc_N_2"/>
    <property type="match status" value="1"/>
</dbReference>
<dbReference type="CDD" id="cd05289">
    <property type="entry name" value="MDR_like_2"/>
    <property type="match status" value="1"/>
</dbReference>
<dbReference type="GO" id="GO:0005739">
    <property type="term" value="C:mitochondrion"/>
    <property type="evidence" value="ECO:0007669"/>
    <property type="project" value="TreeGrafter"/>
</dbReference>
<dbReference type="SUPFAM" id="SSF51735">
    <property type="entry name" value="NAD(P)-binding Rossmann-fold domains"/>
    <property type="match status" value="1"/>
</dbReference>
<evidence type="ECO:0000259" key="1">
    <source>
        <dbReference type="SMART" id="SM00829"/>
    </source>
</evidence>
<dbReference type="GO" id="GO:0016491">
    <property type="term" value="F:oxidoreductase activity"/>
    <property type="evidence" value="ECO:0007669"/>
    <property type="project" value="InterPro"/>
</dbReference>
<dbReference type="Pfam" id="PF08240">
    <property type="entry name" value="ADH_N"/>
    <property type="match status" value="1"/>
</dbReference>
<dbReference type="PANTHER" id="PTHR11695">
    <property type="entry name" value="ALCOHOL DEHYDROGENASE RELATED"/>
    <property type="match status" value="1"/>
</dbReference>
<dbReference type="Gene3D" id="3.40.50.720">
    <property type="entry name" value="NAD(P)-binding Rossmann-like Domain"/>
    <property type="match status" value="1"/>
</dbReference>
<dbReference type="OrthoDB" id="9992527at2759"/>
<sequence length="361" mass="38792">MATDMLAVTAPAFTDPSGYELSKLPRPVISGEADVMIRVLAASINPVDVKKAAGAFKLAMPERFPYKIGYDAAGIVEAIGGQVTRFKAGDEVFVRLPEVGRGSWSEYVVCPESYIAFKPRNLSFTEAASLPLAGVTALQVLRQYQGGLEGKTVFVPAGLSGTGAYACQLAKNVFRAGKVITTVSTSKVAKVAELLGEGVVDQVIDYTKDSPTKVIAPRSVDLLFDTTGQAMQFLSLMVPSTGLIVSISTTPSSATLQSASVMQRPDNPHVPLLGRLLLDTMDALRRLRAWRWSVTYMYWFLKPNGEDLTALSGFAEEGKLLPLVGTRVSLEDIEKVREACMLSYRGKGGIGKTVFEVSPAN</sequence>
<dbReference type="PANTHER" id="PTHR11695:SF294">
    <property type="entry name" value="RETICULON-4-INTERACTING PROTEIN 1, MITOCHONDRIAL"/>
    <property type="match status" value="1"/>
</dbReference>
<dbReference type="EMBL" id="SKBQ01000015">
    <property type="protein sequence ID" value="TPX16814.1"/>
    <property type="molecule type" value="Genomic_DNA"/>
</dbReference>
<reference evidence="2 3" key="1">
    <citation type="submission" date="2019-06" db="EMBL/GenBank/DDBJ databases">
        <title>Draft genome sequence of the filamentous fungus Phialemoniopsis curvata isolated from diesel fuel.</title>
        <authorList>
            <person name="Varaljay V.A."/>
            <person name="Lyon W.J."/>
            <person name="Crouch A.L."/>
            <person name="Drake C.E."/>
            <person name="Hollomon J.M."/>
            <person name="Nadeau L.J."/>
            <person name="Nunn H.S."/>
            <person name="Stevenson B.S."/>
            <person name="Bojanowski C.L."/>
            <person name="Crookes-Goodson W.J."/>
        </authorList>
    </citation>
    <scope>NUCLEOTIDE SEQUENCE [LARGE SCALE GENOMIC DNA]</scope>
    <source>
        <strain evidence="2 3">D216</strain>
    </source>
</reference>
<proteinExistence type="predicted"/>
<evidence type="ECO:0000313" key="3">
    <source>
        <dbReference type="Proteomes" id="UP000319257"/>
    </source>
</evidence>
<dbReference type="InterPro" id="IPR013154">
    <property type="entry name" value="ADH-like_N"/>
</dbReference>
<dbReference type="SMART" id="SM00829">
    <property type="entry name" value="PKS_ER"/>
    <property type="match status" value="1"/>
</dbReference>
<gene>
    <name evidence="2" type="ORF">E0L32_003376</name>
</gene>
<protein>
    <recommendedName>
        <fullName evidence="1">Enoyl reductase (ER) domain-containing protein</fullName>
    </recommendedName>
</protein>
<dbReference type="InterPro" id="IPR020843">
    <property type="entry name" value="ER"/>
</dbReference>
<feature type="domain" description="Enoyl reductase (ER)" evidence="1">
    <location>
        <begin position="14"/>
        <end position="355"/>
    </location>
</feature>
<dbReference type="AlphaFoldDB" id="A0A507BDN0"/>
<dbReference type="InterPro" id="IPR036291">
    <property type="entry name" value="NAD(P)-bd_dom_sf"/>
</dbReference>